<accession>A0A9N8E0T0</accession>
<evidence type="ECO:0000313" key="1">
    <source>
        <dbReference type="EMBL" id="CAB9510140.1"/>
    </source>
</evidence>
<dbReference type="Proteomes" id="UP001153069">
    <property type="component" value="Unassembled WGS sequence"/>
</dbReference>
<proteinExistence type="predicted"/>
<name>A0A9N8E0T0_9STRA</name>
<protein>
    <submittedName>
        <fullName evidence="1">Uncharacterized protein</fullName>
    </submittedName>
</protein>
<evidence type="ECO:0000313" key="2">
    <source>
        <dbReference type="Proteomes" id="UP001153069"/>
    </source>
</evidence>
<dbReference type="AlphaFoldDB" id="A0A9N8E0T0"/>
<sequence length="116" mass="13375">MVIVKEQFHDCDCFHILHALIKEAHTSVEGTLEPVETLNWLTRVKYPTTKGSEVEFIIQYDEVLTRYNDAKTNAQVKLSDSIKKLFLQQAFIDIKVLNNVSARENYGAYNSNMCTF</sequence>
<reference evidence="1" key="1">
    <citation type="submission" date="2020-06" db="EMBL/GenBank/DDBJ databases">
        <authorList>
            <consortium name="Plant Systems Biology data submission"/>
        </authorList>
    </citation>
    <scope>NUCLEOTIDE SEQUENCE</scope>
    <source>
        <strain evidence="1">D6</strain>
    </source>
</reference>
<comment type="caution">
    <text evidence="1">The sequence shown here is derived from an EMBL/GenBank/DDBJ whole genome shotgun (WGS) entry which is preliminary data.</text>
</comment>
<dbReference type="EMBL" id="CAICTM010000421">
    <property type="protein sequence ID" value="CAB9510140.1"/>
    <property type="molecule type" value="Genomic_DNA"/>
</dbReference>
<keyword evidence="2" id="KW-1185">Reference proteome</keyword>
<organism evidence="1 2">
    <name type="scientific">Seminavis robusta</name>
    <dbReference type="NCBI Taxonomy" id="568900"/>
    <lineage>
        <taxon>Eukaryota</taxon>
        <taxon>Sar</taxon>
        <taxon>Stramenopiles</taxon>
        <taxon>Ochrophyta</taxon>
        <taxon>Bacillariophyta</taxon>
        <taxon>Bacillariophyceae</taxon>
        <taxon>Bacillariophycidae</taxon>
        <taxon>Naviculales</taxon>
        <taxon>Naviculaceae</taxon>
        <taxon>Seminavis</taxon>
    </lineage>
</organism>
<gene>
    <name evidence="1" type="ORF">SEMRO_422_G139680.1</name>
</gene>